<feature type="region of interest" description="Disordered" evidence="1">
    <location>
        <begin position="1"/>
        <end position="36"/>
    </location>
</feature>
<dbReference type="SUPFAM" id="SSF52540">
    <property type="entry name" value="P-loop containing nucleoside triphosphate hydrolases"/>
    <property type="match status" value="1"/>
</dbReference>
<feature type="compositionally biased region" description="Basic and acidic residues" evidence="1">
    <location>
        <begin position="246"/>
        <end position="262"/>
    </location>
</feature>
<gene>
    <name evidence="4" type="primary">CSON013743</name>
</gene>
<evidence type="ECO:0000313" key="3">
    <source>
        <dbReference type="EMBL" id="SSX06318.1"/>
    </source>
</evidence>
<feature type="compositionally biased region" description="Basic and acidic residues" evidence="1">
    <location>
        <begin position="71"/>
        <end position="92"/>
    </location>
</feature>
<dbReference type="OMA" id="QMYEESY"/>
<dbReference type="InterPro" id="IPR003959">
    <property type="entry name" value="ATPase_AAA_core"/>
</dbReference>
<dbReference type="VEuPathDB" id="VectorBase:CSON013743"/>
<dbReference type="PANTHER" id="PTHR23389:SF21">
    <property type="entry name" value="ATPASE FAMILY AAA DOMAIN-CONTAINING PROTEIN 5"/>
    <property type="match status" value="1"/>
</dbReference>
<feature type="compositionally biased region" description="Basic and acidic residues" evidence="1">
    <location>
        <begin position="222"/>
        <end position="235"/>
    </location>
</feature>
<reference evidence="3" key="1">
    <citation type="submission" date="2018-04" db="EMBL/GenBank/DDBJ databases">
        <authorList>
            <person name="Go L.Y."/>
            <person name="Mitchell J.A."/>
        </authorList>
    </citation>
    <scope>NUCLEOTIDE SEQUENCE</scope>
    <source>
        <tissue evidence="3">Whole organism</tissue>
    </source>
</reference>
<dbReference type="GO" id="GO:0061860">
    <property type="term" value="F:DNA clamp unloader activity"/>
    <property type="evidence" value="ECO:0007669"/>
    <property type="project" value="TreeGrafter"/>
</dbReference>
<name>A0A336M8M3_CULSO</name>
<feature type="region of interest" description="Disordered" evidence="1">
    <location>
        <begin position="191"/>
        <end position="268"/>
    </location>
</feature>
<feature type="compositionally biased region" description="Basic and acidic residues" evidence="1">
    <location>
        <begin position="304"/>
        <end position="331"/>
    </location>
</feature>
<evidence type="ECO:0000259" key="2">
    <source>
        <dbReference type="Pfam" id="PF00004"/>
    </source>
</evidence>
<feature type="compositionally biased region" description="Basic residues" evidence="1">
    <location>
        <begin position="236"/>
        <end position="245"/>
    </location>
</feature>
<feature type="compositionally biased region" description="Polar residues" evidence="1">
    <location>
        <begin position="123"/>
        <end position="135"/>
    </location>
</feature>
<dbReference type="PANTHER" id="PTHR23389">
    <property type="entry name" value="CHROMOSOME TRANSMISSION FIDELITY FACTOR 18"/>
    <property type="match status" value="1"/>
</dbReference>
<feature type="compositionally biased region" description="Polar residues" evidence="1">
    <location>
        <begin position="10"/>
        <end position="19"/>
    </location>
</feature>
<evidence type="ECO:0000313" key="4">
    <source>
        <dbReference type="EMBL" id="SSX26672.1"/>
    </source>
</evidence>
<dbReference type="InterPro" id="IPR027417">
    <property type="entry name" value="P-loop_NTPase"/>
</dbReference>
<feature type="region of interest" description="Disordered" evidence="1">
    <location>
        <begin position="123"/>
        <end position="175"/>
    </location>
</feature>
<dbReference type="GO" id="GO:0016887">
    <property type="term" value="F:ATP hydrolysis activity"/>
    <property type="evidence" value="ECO:0007669"/>
    <property type="project" value="InterPro"/>
</dbReference>
<feature type="region of interest" description="Disordered" evidence="1">
    <location>
        <begin position="284"/>
        <end position="369"/>
    </location>
</feature>
<reference evidence="4" key="2">
    <citation type="submission" date="2018-07" db="EMBL/GenBank/DDBJ databases">
        <authorList>
            <person name="Quirk P.G."/>
            <person name="Krulwich T.A."/>
        </authorList>
    </citation>
    <scope>NUCLEOTIDE SEQUENCE</scope>
</reference>
<dbReference type="GO" id="GO:0003677">
    <property type="term" value="F:DNA binding"/>
    <property type="evidence" value="ECO:0007669"/>
    <property type="project" value="TreeGrafter"/>
</dbReference>
<feature type="compositionally biased region" description="Acidic residues" evidence="1">
    <location>
        <begin position="204"/>
        <end position="221"/>
    </location>
</feature>
<feature type="region of interest" description="Disordered" evidence="1">
    <location>
        <begin position="53"/>
        <end position="106"/>
    </location>
</feature>
<dbReference type="EMBL" id="UFQT01000704">
    <property type="protein sequence ID" value="SSX26672.1"/>
    <property type="molecule type" value="Genomic_DNA"/>
</dbReference>
<evidence type="ECO:0000256" key="1">
    <source>
        <dbReference type="SAM" id="MobiDB-lite"/>
    </source>
</evidence>
<dbReference type="Gene3D" id="3.40.50.300">
    <property type="entry name" value="P-loop containing nucleotide triphosphate hydrolases"/>
    <property type="match status" value="1"/>
</dbReference>
<organism evidence="4">
    <name type="scientific">Culicoides sonorensis</name>
    <name type="common">Biting midge</name>
    <dbReference type="NCBI Taxonomy" id="179676"/>
    <lineage>
        <taxon>Eukaryota</taxon>
        <taxon>Metazoa</taxon>
        <taxon>Ecdysozoa</taxon>
        <taxon>Arthropoda</taxon>
        <taxon>Hexapoda</taxon>
        <taxon>Insecta</taxon>
        <taxon>Pterygota</taxon>
        <taxon>Neoptera</taxon>
        <taxon>Endopterygota</taxon>
        <taxon>Diptera</taxon>
        <taxon>Nematocera</taxon>
        <taxon>Chironomoidea</taxon>
        <taxon>Ceratopogonidae</taxon>
        <taxon>Ceratopogoninae</taxon>
        <taxon>Culicoides</taxon>
        <taxon>Monoculicoides</taxon>
    </lineage>
</organism>
<feature type="compositionally biased region" description="Basic and acidic residues" evidence="1">
    <location>
        <begin position="155"/>
        <end position="175"/>
    </location>
</feature>
<feature type="domain" description="ATPase AAA-type core" evidence="2">
    <location>
        <begin position="642"/>
        <end position="738"/>
    </location>
</feature>
<protein>
    <submittedName>
        <fullName evidence="4">CSON013743 protein</fullName>
    </submittedName>
</protein>
<feature type="compositionally biased region" description="Basic residues" evidence="1">
    <location>
        <begin position="54"/>
        <end position="70"/>
    </location>
</feature>
<sequence length="1048" mass="119628">MKGLKKAPVSSENLCTQPENGEEPEKESHVNNNVQKEVTSDLIVKNMEEVLKSISKKRKKEKHKRKHHKDKEKLNGETQKTEELEKEGDKIQNEITIPDSNKENVKKQPLTMNAFQLMMNARKQSIGSNLNGSSQEHVDSPELKQNNSAKRKRKEMLQEWADNKGGKLRKEKEEAGEQFIKKELQKRATRLKNLLTKPHKNLSIDEDDEPIPLEDSSDEDFVPEKRVTRSENSKEPRKRGKRRKISVTEDVKQPEDAKKDNFVAKLSSPIKKRDSLLGYFVKMNKNDDSQTSIESDACMTPKTEPPESKTRKGRPKKSEKPENPKVEETTPKKIRTSTRLANSTEKLENVETLSVEIETPETNSNLRPRRSCTIAPKSYKFESPPSDTKKKIENIHEPLTVIVSDENSSDVTPPATKLASIFQKKIPKPAVDPEVLKARLDFLRSGLPENIRIENERQKEMEESIINETQFFPLISHVTQLKEAPFNESPDWSVSKIKLHPLQDDFSIDQVSPINFKTFSEYKNTKTEKPEPSWSHVKDRKAAGRKLKLNFEAFPTYKCFHQLHEKQKESQESACSGELFTEKYKPTKSDQFLINTSPVTSLKRFLSSWKDSKTINYDSSNDFEGSSQNSSMSASSVGSNVILIHGPCGSGKTSSVLALANEMHFNVLEINAGAKRTGKKMLQELQEATQSHQLRKNHHKNEKVNRKIPVKRQNSSQETNKKISLILIEDADIIFEQDDGFISGINQLVAISKRPVILTAINPTVPHLSYYLNQNSIEFRPPSPTSASKYLTILCLAENYVVNDQNIRKLLESNNGDMRKTVLQLQFYFQTGGDLKEIPKEIVKEIQDDEIIEVIPVTEEEIMEIDDENSKFSTTSASVTTEDRTIGAPIEHEHCNFLNFFTSSKKPLVKSSNLENLTDICDTAELLSSIYSLQRPLNSPCPDQLSCDLNTEISESLIDQVKNTYIPFKESPEIKSQKLCDNLPNNQQLSRASQFDIEPILREICRTEKQRLANERKGSRFYHYLRNLNSSSFSTDYFDRFTNILTDN</sequence>
<proteinExistence type="predicted"/>
<dbReference type="Pfam" id="PF00004">
    <property type="entry name" value="AAA"/>
    <property type="match status" value="1"/>
</dbReference>
<dbReference type="AlphaFoldDB" id="A0A336M8M3"/>
<dbReference type="GO" id="GO:0005634">
    <property type="term" value="C:nucleus"/>
    <property type="evidence" value="ECO:0007669"/>
    <property type="project" value="TreeGrafter"/>
</dbReference>
<accession>A0A336M8M3</accession>
<dbReference type="EMBL" id="UFQS01000704">
    <property type="protein sequence ID" value="SSX06318.1"/>
    <property type="molecule type" value="Genomic_DNA"/>
</dbReference>
<dbReference type="GO" id="GO:0005524">
    <property type="term" value="F:ATP binding"/>
    <property type="evidence" value="ECO:0007669"/>
    <property type="project" value="InterPro"/>
</dbReference>